<accession>A0A6L6QLL1</accession>
<dbReference type="CDD" id="cd14789">
    <property type="entry name" value="Tiki"/>
    <property type="match status" value="1"/>
</dbReference>
<keyword evidence="2" id="KW-1185">Reference proteome</keyword>
<dbReference type="Proteomes" id="UP000472320">
    <property type="component" value="Unassembled WGS sequence"/>
</dbReference>
<protein>
    <submittedName>
        <fullName evidence="1">TraB/GumN family protein</fullName>
    </submittedName>
</protein>
<gene>
    <name evidence="1" type="ORF">GM658_20680</name>
</gene>
<dbReference type="EMBL" id="WNKX01000018">
    <property type="protein sequence ID" value="MTW13025.1"/>
    <property type="molecule type" value="Genomic_DNA"/>
</dbReference>
<dbReference type="AlphaFoldDB" id="A0A6L6QLL1"/>
<proteinExistence type="predicted"/>
<dbReference type="InterPro" id="IPR002816">
    <property type="entry name" value="TraB/PrgY/GumN_fam"/>
</dbReference>
<organism evidence="1 2">
    <name type="scientific">Massilia eburnea</name>
    <dbReference type="NCBI Taxonomy" id="1776165"/>
    <lineage>
        <taxon>Bacteria</taxon>
        <taxon>Pseudomonadati</taxon>
        <taxon>Pseudomonadota</taxon>
        <taxon>Betaproteobacteria</taxon>
        <taxon>Burkholderiales</taxon>
        <taxon>Oxalobacteraceae</taxon>
        <taxon>Telluria group</taxon>
        <taxon>Massilia</taxon>
    </lineage>
</organism>
<dbReference type="InterPro" id="IPR047111">
    <property type="entry name" value="YbaP-like"/>
</dbReference>
<reference evidence="1 2" key="1">
    <citation type="submission" date="2019-11" db="EMBL/GenBank/DDBJ databases">
        <title>Type strains purchased from KCTC, JCM and DSMZ.</title>
        <authorList>
            <person name="Lu H."/>
        </authorList>
    </citation>
    <scope>NUCLEOTIDE SEQUENCE [LARGE SCALE GENOMIC DNA]</scope>
    <source>
        <strain evidence="1 2">JCM 31587</strain>
    </source>
</reference>
<name>A0A6L6QLL1_9BURK</name>
<dbReference type="Pfam" id="PF01963">
    <property type="entry name" value="TraB_PrgY_gumN"/>
    <property type="match status" value="1"/>
</dbReference>
<comment type="caution">
    <text evidence="1">The sequence shown here is derived from an EMBL/GenBank/DDBJ whole genome shotgun (WGS) entry which is preliminary data.</text>
</comment>
<dbReference type="PANTHER" id="PTHR40590:SF1">
    <property type="entry name" value="CYTOPLASMIC PROTEIN"/>
    <property type="match status" value="1"/>
</dbReference>
<evidence type="ECO:0000313" key="2">
    <source>
        <dbReference type="Proteomes" id="UP000472320"/>
    </source>
</evidence>
<evidence type="ECO:0000313" key="1">
    <source>
        <dbReference type="EMBL" id="MTW13025.1"/>
    </source>
</evidence>
<sequence>MSIPPAPAAAPADAIQLNDVPRRGALYRVHHEGKTSYLFGTIHVGKQDFFPLEPQVTEALAKSSSLVLELDVRASGPYYRALERHGQYPAGHTISEHLSPAALAKLQLALDKVKLPLTSVEHYRPWVVANILVGQEIEKSGFNRGLGVESYLLSNAAQQKKPLQELETADYQLSLFGAMDDAQQEAYLLENIADIESGAALRKSAGLVEAWGKADASRIAALTRELTTGDTVSARFMDATLLGKRNPEMAASIEAIMRKGDAFIGIGLLHLVGDKGVPALLRQHGYQVEKVY</sequence>
<dbReference type="OrthoDB" id="9025834at2"/>
<dbReference type="PANTHER" id="PTHR40590">
    <property type="entry name" value="CYTOPLASMIC PROTEIN-RELATED"/>
    <property type="match status" value="1"/>
</dbReference>